<dbReference type="KEGG" id="mcas:AAW50_01400"/>
<protein>
    <submittedName>
        <fullName evidence="1">Uncharacterized protein</fullName>
    </submittedName>
</protein>
<dbReference type="RefSeq" id="WP_004794720.1">
    <property type="nucleotide sequence ID" value="NZ_CP011368.1"/>
</dbReference>
<dbReference type="AlphaFoldDB" id="A0A0F6SY89"/>
<evidence type="ECO:0000313" key="1">
    <source>
        <dbReference type="EMBL" id="VEU69029.1"/>
    </source>
</evidence>
<name>A0A0F6SY89_9BACT</name>
<gene>
    <name evidence="1" type="ORF">NCTC10146_00494</name>
</gene>
<sequence>MNNTSAKEIFYRLAKEELAAQGITDPQAIEALFQKYQQEIKNVRDTNIKDDAAKKIEKNFEL</sequence>
<dbReference type="HOGENOM" id="CLU_2899331_0_0_14"/>
<accession>A0A0F6SY89</accession>
<evidence type="ECO:0000313" key="2">
    <source>
        <dbReference type="Proteomes" id="UP000290495"/>
    </source>
</evidence>
<dbReference type="EMBL" id="LR215010">
    <property type="protein sequence ID" value="VEU69029.1"/>
    <property type="molecule type" value="Genomic_DNA"/>
</dbReference>
<organism evidence="1 2">
    <name type="scientific">Mycoplasmopsis canis</name>
    <dbReference type="NCBI Taxonomy" id="29555"/>
    <lineage>
        <taxon>Bacteria</taxon>
        <taxon>Bacillati</taxon>
        <taxon>Mycoplasmatota</taxon>
        <taxon>Mycoplasmoidales</taxon>
        <taxon>Metamycoplasmataceae</taxon>
        <taxon>Mycoplasmopsis</taxon>
    </lineage>
</organism>
<dbReference type="Proteomes" id="UP000290495">
    <property type="component" value="Chromosome"/>
</dbReference>
<proteinExistence type="predicted"/>
<reference evidence="1 2" key="1">
    <citation type="submission" date="2019-01" db="EMBL/GenBank/DDBJ databases">
        <authorList>
            <consortium name="Pathogen Informatics"/>
        </authorList>
    </citation>
    <scope>NUCLEOTIDE SEQUENCE [LARGE SCALE GENOMIC DNA]</scope>
    <source>
        <strain evidence="1 2">NCTC10146</strain>
    </source>
</reference>